<name>A0A0F6WAR4_9BACT</name>
<feature type="domain" description="NAD-dependent epimerase/dehydratase" evidence="1">
    <location>
        <begin position="4"/>
        <end position="132"/>
    </location>
</feature>
<protein>
    <submittedName>
        <fullName evidence="2">UDP-glucose 4-epimerase</fullName>
    </submittedName>
</protein>
<dbReference type="InterPro" id="IPR050177">
    <property type="entry name" value="Lipid_A_modif_metabolic_enz"/>
</dbReference>
<dbReference type="InterPro" id="IPR001509">
    <property type="entry name" value="Epimerase_deHydtase"/>
</dbReference>
<dbReference type="KEGG" id="samy:DB32_008904"/>
<evidence type="ECO:0000259" key="1">
    <source>
        <dbReference type="Pfam" id="PF01370"/>
    </source>
</evidence>
<dbReference type="EMBL" id="CP011125">
    <property type="protein sequence ID" value="AKF11755.1"/>
    <property type="molecule type" value="Genomic_DNA"/>
</dbReference>
<proteinExistence type="predicted"/>
<dbReference type="SUPFAM" id="SSF51735">
    <property type="entry name" value="NAD(P)-binding Rossmann-fold domains"/>
    <property type="match status" value="1"/>
</dbReference>
<sequence>MTGVLVTGATTLFGRALVERLLARRDGTTVLAVAAERTWPGVQDRRLHYLPLDLTRSRDVRELLFGPARDLAIDAVVHSAHHRSVRAEGRRVHALNVDATREMLQLAERHPTIRRFVYVGSAEIYRVDAQLPALIGEDHPIEMGPEMPQRVRDRVEADLTVCVRMGLSPLSIAVLRLAETFAPECGSQLFDYLSSRVCYRPIGHDPMLDVISIEDATRATELALGSRAQGVFNVPGADVLPLSAAIAYAKRIAIPIGASLIGPLYTARARVRGTEFEWSLNRRRFRWSGVLDGARAKRELGYEPQQRVRWTAPADETTKPTPRVHVDDTLRVTPPT</sequence>
<evidence type="ECO:0000313" key="3">
    <source>
        <dbReference type="Proteomes" id="UP000034883"/>
    </source>
</evidence>
<gene>
    <name evidence="2" type="ORF">DB32_008904</name>
</gene>
<accession>A0A0F6WAR4</accession>
<dbReference type="OrthoDB" id="7054017at2"/>
<dbReference type="Proteomes" id="UP000034883">
    <property type="component" value="Chromosome"/>
</dbReference>
<dbReference type="Gene3D" id="3.40.50.720">
    <property type="entry name" value="NAD(P)-binding Rossmann-like Domain"/>
    <property type="match status" value="1"/>
</dbReference>
<dbReference type="PANTHER" id="PTHR43245">
    <property type="entry name" value="BIFUNCTIONAL POLYMYXIN RESISTANCE PROTEIN ARNA"/>
    <property type="match status" value="1"/>
</dbReference>
<evidence type="ECO:0000313" key="2">
    <source>
        <dbReference type="EMBL" id="AKF11755.1"/>
    </source>
</evidence>
<dbReference type="PANTHER" id="PTHR43245:SF52">
    <property type="entry name" value="NAD-DEPENDENT EPIMERASE_DEHYDRATASE"/>
    <property type="match status" value="1"/>
</dbReference>
<dbReference type="Pfam" id="PF01370">
    <property type="entry name" value="Epimerase"/>
    <property type="match status" value="1"/>
</dbReference>
<dbReference type="STRING" id="927083.DB32_008904"/>
<keyword evidence="3" id="KW-1185">Reference proteome</keyword>
<dbReference type="RefSeq" id="WP_053238589.1">
    <property type="nucleotide sequence ID" value="NZ_CP011125.1"/>
</dbReference>
<organism evidence="2 3">
    <name type="scientific">Sandaracinus amylolyticus</name>
    <dbReference type="NCBI Taxonomy" id="927083"/>
    <lineage>
        <taxon>Bacteria</taxon>
        <taxon>Pseudomonadati</taxon>
        <taxon>Myxococcota</taxon>
        <taxon>Polyangia</taxon>
        <taxon>Polyangiales</taxon>
        <taxon>Sandaracinaceae</taxon>
        <taxon>Sandaracinus</taxon>
    </lineage>
</organism>
<dbReference type="InterPro" id="IPR036291">
    <property type="entry name" value="NAD(P)-bd_dom_sf"/>
</dbReference>
<dbReference type="AlphaFoldDB" id="A0A0F6WAR4"/>
<reference evidence="2 3" key="1">
    <citation type="submission" date="2015-03" db="EMBL/GenBank/DDBJ databases">
        <title>Genome assembly of Sandaracinus amylolyticus DSM 53668.</title>
        <authorList>
            <person name="Sharma G."/>
            <person name="Subramanian S."/>
        </authorList>
    </citation>
    <scope>NUCLEOTIDE SEQUENCE [LARGE SCALE GENOMIC DNA]</scope>
    <source>
        <strain evidence="2 3">DSM 53668</strain>
    </source>
</reference>